<dbReference type="Proteomes" id="UP000265692">
    <property type="component" value="Unassembled WGS sequence"/>
</dbReference>
<name>A0A396SEH4_9BACL</name>
<gene>
    <name evidence="2" type="ORF">D1B33_04620</name>
</gene>
<dbReference type="RefSeq" id="WP_118875151.1">
    <property type="nucleotide sequence ID" value="NZ_QWEI01000001.1"/>
</dbReference>
<evidence type="ECO:0000256" key="1">
    <source>
        <dbReference type="SAM" id="Phobius"/>
    </source>
</evidence>
<keyword evidence="1" id="KW-0812">Transmembrane</keyword>
<keyword evidence="3" id="KW-1185">Reference proteome</keyword>
<evidence type="ECO:0000313" key="2">
    <source>
        <dbReference type="EMBL" id="RHW40133.1"/>
    </source>
</evidence>
<organism evidence="2 3">
    <name type="scientific">Ureibacillus yapensis</name>
    <dbReference type="NCBI Taxonomy" id="2304605"/>
    <lineage>
        <taxon>Bacteria</taxon>
        <taxon>Bacillati</taxon>
        <taxon>Bacillota</taxon>
        <taxon>Bacilli</taxon>
        <taxon>Bacillales</taxon>
        <taxon>Caryophanaceae</taxon>
        <taxon>Ureibacillus</taxon>
    </lineage>
</organism>
<feature type="transmembrane region" description="Helical" evidence="1">
    <location>
        <begin position="7"/>
        <end position="25"/>
    </location>
</feature>
<proteinExistence type="predicted"/>
<dbReference type="AlphaFoldDB" id="A0A396SEH4"/>
<reference evidence="2 3" key="1">
    <citation type="submission" date="2018-08" db="EMBL/GenBank/DDBJ databases">
        <title>Lysinibacillus sp. YLB-03 draft genome sequence.</title>
        <authorList>
            <person name="Yu L."/>
        </authorList>
    </citation>
    <scope>NUCLEOTIDE SEQUENCE [LARGE SCALE GENOMIC DNA]</scope>
    <source>
        <strain evidence="2 3">YLB-03</strain>
    </source>
</reference>
<keyword evidence="1" id="KW-1133">Transmembrane helix</keyword>
<comment type="caution">
    <text evidence="2">The sequence shown here is derived from an EMBL/GenBank/DDBJ whole genome shotgun (WGS) entry which is preliminary data.</text>
</comment>
<accession>A0A396SEH4</accession>
<dbReference type="OrthoDB" id="2455030at2"/>
<evidence type="ECO:0000313" key="3">
    <source>
        <dbReference type="Proteomes" id="UP000265692"/>
    </source>
</evidence>
<dbReference type="EMBL" id="QWEI01000001">
    <property type="protein sequence ID" value="RHW40133.1"/>
    <property type="molecule type" value="Genomic_DNA"/>
</dbReference>
<protein>
    <submittedName>
        <fullName evidence="2">Uncharacterized protein</fullName>
    </submittedName>
</protein>
<sequence length="72" mass="8180">MVKKTSAGELILSILVALSFVINSFNYTDFTFEGEFALPRLLFYLVMIVSVFNAGLIVQKYIHSKNEKSNEE</sequence>
<feature type="transmembrane region" description="Helical" evidence="1">
    <location>
        <begin position="37"/>
        <end position="58"/>
    </location>
</feature>
<keyword evidence="1" id="KW-0472">Membrane</keyword>